<evidence type="ECO:0000256" key="2">
    <source>
        <dbReference type="ARBA" id="ARBA00023015"/>
    </source>
</evidence>
<dbReference type="InterPro" id="IPR039425">
    <property type="entry name" value="RNA_pol_sigma-70-like"/>
</dbReference>
<evidence type="ECO:0000313" key="7">
    <source>
        <dbReference type="Proteomes" id="UP000245880"/>
    </source>
</evidence>
<dbReference type="SUPFAM" id="SSF88659">
    <property type="entry name" value="Sigma3 and sigma4 domains of RNA polymerase sigma factors"/>
    <property type="match status" value="1"/>
</dbReference>
<evidence type="ECO:0000259" key="5">
    <source>
        <dbReference type="Pfam" id="PF08281"/>
    </source>
</evidence>
<dbReference type="SUPFAM" id="SSF88946">
    <property type="entry name" value="Sigma2 domain of RNA polymerase sigma factors"/>
    <property type="match status" value="1"/>
</dbReference>
<dbReference type="InterPro" id="IPR013249">
    <property type="entry name" value="RNA_pol_sigma70_r4_t2"/>
</dbReference>
<dbReference type="CDD" id="cd06171">
    <property type="entry name" value="Sigma70_r4"/>
    <property type="match status" value="1"/>
</dbReference>
<comment type="similarity">
    <text evidence="1">Belongs to the sigma-70 factor family. ECF subfamily.</text>
</comment>
<dbReference type="PANTHER" id="PTHR43133:SF46">
    <property type="entry name" value="RNA POLYMERASE SIGMA-70 FACTOR ECF SUBFAMILY"/>
    <property type="match status" value="1"/>
</dbReference>
<dbReference type="InterPro" id="IPR014284">
    <property type="entry name" value="RNA_pol_sigma-70_dom"/>
</dbReference>
<dbReference type="GO" id="GO:0006352">
    <property type="term" value="P:DNA-templated transcription initiation"/>
    <property type="evidence" value="ECO:0007669"/>
    <property type="project" value="InterPro"/>
</dbReference>
<proteinExistence type="inferred from homology"/>
<dbReference type="AlphaFoldDB" id="A0A316AJZ5"/>
<evidence type="ECO:0000313" key="6">
    <source>
        <dbReference type="EMBL" id="PWJ57579.1"/>
    </source>
</evidence>
<dbReference type="GO" id="GO:0016987">
    <property type="term" value="F:sigma factor activity"/>
    <property type="evidence" value="ECO:0007669"/>
    <property type="project" value="UniProtKB-KW"/>
</dbReference>
<name>A0A316AJZ5_9BACT</name>
<dbReference type="EMBL" id="QGDT01000006">
    <property type="protein sequence ID" value="PWJ57579.1"/>
    <property type="molecule type" value="Genomic_DNA"/>
</dbReference>
<evidence type="ECO:0000256" key="4">
    <source>
        <dbReference type="ARBA" id="ARBA00023163"/>
    </source>
</evidence>
<evidence type="ECO:0000256" key="3">
    <source>
        <dbReference type="ARBA" id="ARBA00023082"/>
    </source>
</evidence>
<keyword evidence="4" id="KW-0804">Transcription</keyword>
<keyword evidence="2" id="KW-0805">Transcription regulation</keyword>
<dbReference type="InterPro" id="IPR013325">
    <property type="entry name" value="RNA_pol_sigma_r2"/>
</dbReference>
<dbReference type="GO" id="GO:0003677">
    <property type="term" value="F:DNA binding"/>
    <property type="evidence" value="ECO:0007669"/>
    <property type="project" value="InterPro"/>
</dbReference>
<keyword evidence="3" id="KW-0731">Sigma factor</keyword>
<comment type="caution">
    <text evidence="6">The sequence shown here is derived from an EMBL/GenBank/DDBJ whole genome shotgun (WGS) entry which is preliminary data.</text>
</comment>
<dbReference type="Pfam" id="PF08281">
    <property type="entry name" value="Sigma70_r4_2"/>
    <property type="match status" value="1"/>
</dbReference>
<dbReference type="Gene3D" id="1.10.10.10">
    <property type="entry name" value="Winged helix-like DNA-binding domain superfamily/Winged helix DNA-binding domain"/>
    <property type="match status" value="1"/>
</dbReference>
<dbReference type="NCBIfam" id="TIGR02937">
    <property type="entry name" value="sigma70-ECF"/>
    <property type="match status" value="1"/>
</dbReference>
<dbReference type="Gene3D" id="1.10.1740.10">
    <property type="match status" value="1"/>
</dbReference>
<dbReference type="OrthoDB" id="9150024at2"/>
<protein>
    <submittedName>
        <fullName evidence="6">RNA polymerase sigma factor (Sigma-70 family)</fullName>
    </submittedName>
</protein>
<dbReference type="InterPro" id="IPR013324">
    <property type="entry name" value="RNA_pol_sigma_r3/r4-like"/>
</dbReference>
<dbReference type="InterPro" id="IPR036388">
    <property type="entry name" value="WH-like_DNA-bd_sf"/>
</dbReference>
<dbReference type="PANTHER" id="PTHR43133">
    <property type="entry name" value="RNA POLYMERASE ECF-TYPE SIGMA FACTO"/>
    <property type="match status" value="1"/>
</dbReference>
<feature type="domain" description="RNA polymerase sigma factor 70 region 4 type 2" evidence="5">
    <location>
        <begin position="130"/>
        <end position="178"/>
    </location>
</feature>
<evidence type="ECO:0000256" key="1">
    <source>
        <dbReference type="ARBA" id="ARBA00010641"/>
    </source>
</evidence>
<dbReference type="Proteomes" id="UP000245880">
    <property type="component" value="Unassembled WGS sequence"/>
</dbReference>
<organism evidence="6 7">
    <name type="scientific">Dyadobacter jejuensis</name>
    <dbReference type="NCBI Taxonomy" id="1082580"/>
    <lineage>
        <taxon>Bacteria</taxon>
        <taxon>Pseudomonadati</taxon>
        <taxon>Bacteroidota</taxon>
        <taxon>Cytophagia</taxon>
        <taxon>Cytophagales</taxon>
        <taxon>Spirosomataceae</taxon>
        <taxon>Dyadobacter</taxon>
    </lineage>
</organism>
<keyword evidence="7" id="KW-1185">Reference proteome</keyword>
<accession>A0A316AJZ5</accession>
<sequence length="202" mass="24091">MNLRGLDLVYWNNFVETGSCSAFQRLYDAYSDVLYDFGMRYTDDSDLVKDSIHDLFIDLHAYHKNLAKEVNVHYYLLKSFKRKLLVVKRKSERFRFQSSSDPSFSIRSFDYSTEDLMIQDEEQKRLMASLADEINRLPERQREILYLRYTHDLDYEQIAQMMQISVPTCRTFVYRALKVLRDNLEPSAILFLTSQLSFILQE</sequence>
<gene>
    <name evidence="6" type="ORF">CLV98_10649</name>
</gene>
<dbReference type="RefSeq" id="WP_109674743.1">
    <property type="nucleotide sequence ID" value="NZ_QGDT01000006.1"/>
</dbReference>
<reference evidence="6 7" key="1">
    <citation type="submission" date="2018-03" db="EMBL/GenBank/DDBJ databases">
        <title>Genomic Encyclopedia of Archaeal and Bacterial Type Strains, Phase II (KMG-II): from individual species to whole genera.</title>
        <authorList>
            <person name="Goeker M."/>
        </authorList>
    </citation>
    <scope>NUCLEOTIDE SEQUENCE [LARGE SCALE GENOMIC DNA]</scope>
    <source>
        <strain evidence="6 7">DSM 100346</strain>
    </source>
</reference>